<dbReference type="EMBL" id="LVLJ01001566">
    <property type="protein sequence ID" value="OAE28925.1"/>
    <property type="molecule type" value="Genomic_DNA"/>
</dbReference>
<dbReference type="PANTHER" id="PTHR31672:SF2">
    <property type="entry name" value="F-BOX DOMAIN-CONTAINING PROTEIN"/>
    <property type="match status" value="1"/>
</dbReference>
<reference evidence="1" key="1">
    <citation type="submission" date="2016-03" db="EMBL/GenBank/DDBJ databases">
        <title>Mechanisms controlling the formation of the plant cell surface in tip-growing cells are functionally conserved among land plants.</title>
        <authorList>
            <person name="Honkanen S."/>
            <person name="Jones V.A."/>
            <person name="Morieri G."/>
            <person name="Champion C."/>
            <person name="Hetherington A.J."/>
            <person name="Kelly S."/>
            <person name="Saint-Marcoux D."/>
            <person name="Proust H."/>
            <person name="Prescott H."/>
            <person name="Dolan L."/>
        </authorList>
    </citation>
    <scope>NUCLEOTIDE SEQUENCE [LARGE SCALE GENOMIC DNA]</scope>
    <source>
        <tissue evidence="1">Whole gametophyte</tissue>
    </source>
</reference>
<sequence length="460" mass="51991">MAGCSRTYPRESYVNVWLRFLLSCGWSWNPVVLQQSPSIFTMTEANTLEQGLPDEVAGKIISMVPFPHLLKARVLSRPWSSEFSASPVNLTFQYQVKTVCSKWESYCPVYISRDCWLTGYDHVNDRWQKMFRLSYFADARKIPKFIRYTSSMSGALLCGILNSDCSSVHGISCHTNIFVTNVITKDWKKLPSRPDMEKPDAVQIHASGACSYTVMVLSHPDPPELREQSVRLITFQIYESTKRTWTLMELKLHDSILLVYQDSVYNTSDHKFYVLYRDVLRSLRTDIAAFELMAYDNVKGCATRIQLSVPSIRHIDAAYTTGLVECDGDVILILVMDPMIYSDGDSFHGSIPPWDPMWGVICAFLPSRLPSSSVLVLKFDQETHGLIPIALGPPCTIIDAYCDRFTCHNSCIYLASSKHDSPVVIYNVREKLWSALSPSSDVCNGNIFSFQPGLDPFAAV</sequence>
<evidence type="ECO:0000313" key="2">
    <source>
        <dbReference type="Proteomes" id="UP000077202"/>
    </source>
</evidence>
<proteinExistence type="predicted"/>
<comment type="caution">
    <text evidence="1">The sequence shown here is derived from an EMBL/GenBank/DDBJ whole genome shotgun (WGS) entry which is preliminary data.</text>
</comment>
<accession>A0A176W933</accession>
<keyword evidence="2" id="KW-1185">Reference proteome</keyword>
<dbReference type="SUPFAM" id="SSF81383">
    <property type="entry name" value="F-box domain"/>
    <property type="match status" value="1"/>
</dbReference>
<evidence type="ECO:0008006" key="3">
    <source>
        <dbReference type="Google" id="ProtNLM"/>
    </source>
</evidence>
<organism evidence="1 2">
    <name type="scientific">Marchantia polymorpha subsp. ruderalis</name>
    <dbReference type="NCBI Taxonomy" id="1480154"/>
    <lineage>
        <taxon>Eukaryota</taxon>
        <taxon>Viridiplantae</taxon>
        <taxon>Streptophyta</taxon>
        <taxon>Embryophyta</taxon>
        <taxon>Marchantiophyta</taxon>
        <taxon>Marchantiopsida</taxon>
        <taxon>Marchantiidae</taxon>
        <taxon>Marchantiales</taxon>
        <taxon>Marchantiaceae</taxon>
        <taxon>Marchantia</taxon>
    </lineage>
</organism>
<dbReference type="InterPro" id="IPR036047">
    <property type="entry name" value="F-box-like_dom_sf"/>
</dbReference>
<evidence type="ECO:0000313" key="1">
    <source>
        <dbReference type="EMBL" id="OAE28925.1"/>
    </source>
</evidence>
<protein>
    <recommendedName>
        <fullName evidence="3">F-box domain-containing protein</fullName>
    </recommendedName>
</protein>
<dbReference type="InterPro" id="IPR050796">
    <property type="entry name" value="SCF_F-box_component"/>
</dbReference>
<dbReference type="AlphaFoldDB" id="A0A176W933"/>
<dbReference type="Proteomes" id="UP000077202">
    <property type="component" value="Unassembled WGS sequence"/>
</dbReference>
<name>A0A176W933_MARPO</name>
<dbReference type="PANTHER" id="PTHR31672">
    <property type="entry name" value="BNACNNG10540D PROTEIN"/>
    <property type="match status" value="1"/>
</dbReference>
<gene>
    <name evidence="1" type="ORF">AXG93_2960s1020</name>
</gene>